<dbReference type="SUPFAM" id="SSF53098">
    <property type="entry name" value="Ribonuclease H-like"/>
    <property type="match status" value="1"/>
</dbReference>
<dbReference type="PANTHER" id="PTHR10133">
    <property type="entry name" value="DNA POLYMERASE I"/>
    <property type="match status" value="1"/>
</dbReference>
<dbReference type="AlphaFoldDB" id="A0A0R1PGZ1"/>
<dbReference type="InterPro" id="IPR012337">
    <property type="entry name" value="RNaseH-like_sf"/>
</dbReference>
<dbReference type="InterPro" id="IPR001098">
    <property type="entry name" value="DNA-dir_DNA_pol_A_palm_dom"/>
</dbReference>
<evidence type="ECO:0000256" key="2">
    <source>
        <dbReference type="ARBA" id="ARBA00022705"/>
    </source>
</evidence>
<dbReference type="PATRIC" id="fig|1423746.3.peg.169"/>
<comment type="catalytic activity">
    <reaction evidence="3">
        <text>DNA(n) + a 2'-deoxyribonucleoside 5'-triphosphate = DNA(n+1) + diphosphate</text>
        <dbReference type="Rhea" id="RHEA:22508"/>
        <dbReference type="Rhea" id="RHEA-COMP:17339"/>
        <dbReference type="Rhea" id="RHEA-COMP:17340"/>
        <dbReference type="ChEBI" id="CHEBI:33019"/>
        <dbReference type="ChEBI" id="CHEBI:61560"/>
        <dbReference type="ChEBI" id="CHEBI:173112"/>
        <dbReference type="EC" id="2.7.7.7"/>
    </reaction>
</comment>
<dbReference type="Proteomes" id="UP000051445">
    <property type="component" value="Unassembled WGS sequence"/>
</dbReference>
<dbReference type="Pfam" id="PF00476">
    <property type="entry name" value="DNA_pol_A"/>
    <property type="match status" value="1"/>
</dbReference>
<keyword evidence="6" id="KW-1185">Reference proteome</keyword>
<dbReference type="CDD" id="cd08642">
    <property type="entry name" value="DNA_pol_A_pol_I_A"/>
    <property type="match status" value="1"/>
</dbReference>
<dbReference type="EC" id="2.7.7.7" evidence="1"/>
<dbReference type="OrthoDB" id="9764911at2"/>
<keyword evidence="5" id="KW-0239">DNA-directed DNA polymerase</keyword>
<proteinExistence type="predicted"/>
<organism evidence="5 6">
    <name type="scientific">Limosilactobacillus frumenti DSM 13145</name>
    <dbReference type="NCBI Taxonomy" id="1423746"/>
    <lineage>
        <taxon>Bacteria</taxon>
        <taxon>Bacillati</taxon>
        <taxon>Bacillota</taxon>
        <taxon>Bacilli</taxon>
        <taxon>Lactobacillales</taxon>
        <taxon>Lactobacillaceae</taxon>
        <taxon>Limosilactobacillus</taxon>
    </lineage>
</organism>
<dbReference type="Gene3D" id="1.10.150.20">
    <property type="entry name" value="5' to 3' exonuclease, C-terminal subdomain"/>
    <property type="match status" value="1"/>
</dbReference>
<keyword evidence="5" id="KW-0548">Nucleotidyltransferase</keyword>
<accession>A0A0R1PGZ1</accession>
<dbReference type="EMBL" id="AZER01000009">
    <property type="protein sequence ID" value="KRL28339.1"/>
    <property type="molecule type" value="Genomic_DNA"/>
</dbReference>
<dbReference type="SMART" id="SM00482">
    <property type="entry name" value="POLAc"/>
    <property type="match status" value="1"/>
</dbReference>
<dbReference type="InterPro" id="IPR043502">
    <property type="entry name" value="DNA/RNA_pol_sf"/>
</dbReference>
<reference evidence="5 6" key="1">
    <citation type="journal article" date="2015" name="Genome Announc.">
        <title>Expanding the biotechnology potential of lactobacilli through comparative genomics of 213 strains and associated genera.</title>
        <authorList>
            <person name="Sun Z."/>
            <person name="Harris H.M."/>
            <person name="McCann A."/>
            <person name="Guo C."/>
            <person name="Argimon S."/>
            <person name="Zhang W."/>
            <person name="Yang X."/>
            <person name="Jeffery I.B."/>
            <person name="Cooney J.C."/>
            <person name="Kagawa T.F."/>
            <person name="Liu W."/>
            <person name="Song Y."/>
            <person name="Salvetti E."/>
            <person name="Wrobel A."/>
            <person name="Rasinkangas P."/>
            <person name="Parkhill J."/>
            <person name="Rea M.C."/>
            <person name="O'Sullivan O."/>
            <person name="Ritari J."/>
            <person name="Douillard F.P."/>
            <person name="Paul Ross R."/>
            <person name="Yang R."/>
            <person name="Briner A.E."/>
            <person name="Felis G.E."/>
            <person name="de Vos W.M."/>
            <person name="Barrangou R."/>
            <person name="Klaenhammer T.R."/>
            <person name="Caufield P.W."/>
            <person name="Cui Y."/>
            <person name="Zhang H."/>
            <person name="O'Toole P.W."/>
        </authorList>
    </citation>
    <scope>NUCLEOTIDE SEQUENCE [LARGE SCALE GENOMIC DNA]</scope>
    <source>
        <strain evidence="5 6">DSM 13145</strain>
    </source>
</reference>
<evidence type="ECO:0000256" key="1">
    <source>
        <dbReference type="ARBA" id="ARBA00012417"/>
    </source>
</evidence>
<dbReference type="InterPro" id="IPR002298">
    <property type="entry name" value="DNA_polymerase_A"/>
</dbReference>
<dbReference type="GO" id="GO:0003677">
    <property type="term" value="F:DNA binding"/>
    <property type="evidence" value="ECO:0007669"/>
    <property type="project" value="InterPro"/>
</dbReference>
<evidence type="ECO:0000259" key="4">
    <source>
        <dbReference type="SMART" id="SM00482"/>
    </source>
</evidence>
<keyword evidence="5" id="KW-0808">Transferase</keyword>
<dbReference type="GO" id="GO:0006302">
    <property type="term" value="P:double-strand break repair"/>
    <property type="evidence" value="ECO:0007669"/>
    <property type="project" value="TreeGrafter"/>
</dbReference>
<dbReference type="STRING" id="1423746.FD27_GL000164"/>
<evidence type="ECO:0000313" key="5">
    <source>
        <dbReference type="EMBL" id="KRL28339.1"/>
    </source>
</evidence>
<dbReference type="PANTHER" id="PTHR10133:SF27">
    <property type="entry name" value="DNA POLYMERASE NU"/>
    <property type="match status" value="1"/>
</dbReference>
<dbReference type="GO" id="GO:0006261">
    <property type="term" value="P:DNA-templated DNA replication"/>
    <property type="evidence" value="ECO:0007669"/>
    <property type="project" value="InterPro"/>
</dbReference>
<dbReference type="GO" id="GO:0003887">
    <property type="term" value="F:DNA-directed DNA polymerase activity"/>
    <property type="evidence" value="ECO:0007669"/>
    <property type="project" value="UniProtKB-KW"/>
</dbReference>
<feature type="domain" description="DNA-directed DNA polymerase family A palm" evidence="4">
    <location>
        <begin position="366"/>
        <end position="610"/>
    </location>
</feature>
<sequence>MKQISIDIETYSSTNLNQTGVYRYANSQDFELLLFGYATDFGPVKVVDLTQGEKIPTEIIKALDDPTIIKSAFNAQFERVCLSRFVGHRLKPVGWHCSRVWSATLGLPLSLRDVGTVLGLPRQKITAGKELVRYFCTPCKPTKSNQNRTRNFPYHAPDKWQQFKQYNQRDVEVEMEITQKLEHFPVPQNEWENYWMDQDINDRGIQIDQQLVNNAIKCQKNFHDQYLQVSQKLTGLANPNSPLQLKDWLNQRGVNADSLSKATVAQLLQTTTGTVHQVLELRQLLSKSSVKKYQAMQKAMCQDGRVHGLLQFYGANRTGRWAGRLVQVQNLPRNSMPDLEEARELVKQGNVPALAMLYDSVPDVLSQLIRTAFIPSKNHHFYVADFSAVEARVIAWLSNEKWRQESFAKNEDIYCASASQMFGVPVVKHGINGELRQKGKIAELALGYGGSIGALKAMGATKLGLTDDELPPLVQMWRNASPHIVQFWWDVDKAAKECIKTHLPQTTHGMKFIYRSGCMFLRLRSGRYLCYPKPKIGTNRFGSESITFMGINTVKKWDRIETYGAKLVENIVQATSRDLLAEAMRRLEATENTVVMHIHDEAVIDAPSNRSLDTMVQLMTEVPDWANGLILNAAGFVSDFYKKD</sequence>
<name>A0A0R1PGZ1_9LACO</name>
<evidence type="ECO:0000256" key="3">
    <source>
        <dbReference type="ARBA" id="ARBA00049244"/>
    </source>
</evidence>
<dbReference type="Gene3D" id="3.30.70.370">
    <property type="match status" value="1"/>
</dbReference>
<keyword evidence="2" id="KW-0235">DNA replication</keyword>
<dbReference type="SUPFAM" id="SSF56672">
    <property type="entry name" value="DNA/RNA polymerases"/>
    <property type="match status" value="1"/>
</dbReference>
<dbReference type="RefSeq" id="WP_057748710.1">
    <property type="nucleotide sequence ID" value="NZ_AZER01000009.1"/>
</dbReference>
<gene>
    <name evidence="5" type="ORF">FD27_GL000164</name>
</gene>
<comment type="caution">
    <text evidence="5">The sequence shown here is derived from an EMBL/GenBank/DDBJ whole genome shotgun (WGS) entry which is preliminary data.</text>
</comment>
<evidence type="ECO:0000313" key="6">
    <source>
        <dbReference type="Proteomes" id="UP000051445"/>
    </source>
</evidence>
<protein>
    <recommendedName>
        <fullName evidence="1">DNA-directed DNA polymerase</fullName>
        <ecNumber evidence="1">2.7.7.7</ecNumber>
    </recommendedName>
</protein>